<dbReference type="InterPro" id="IPR014975">
    <property type="entry name" value="DUF1836"/>
</dbReference>
<gene>
    <name evidence="1" type="ORF">HLB29_00355</name>
</gene>
<protein>
    <submittedName>
        <fullName evidence="1">DUF1836 domain-containing protein</fullName>
    </submittedName>
</protein>
<name>A0ABR6TI93_9FIRM</name>
<dbReference type="EMBL" id="JABGBW010000001">
    <property type="protein sequence ID" value="MBC2575135.1"/>
    <property type="molecule type" value="Genomic_DNA"/>
</dbReference>
<dbReference type="PANTHER" id="PTHR40056:SF1">
    <property type="entry name" value="DUF1836 DOMAIN-CONTAINING PROTEIN"/>
    <property type="match status" value="1"/>
</dbReference>
<sequence>MYSLGRIIDELMEKEDIKIEDIPNIDLYMDQVLTLFDKCFPYNYGEQELTKTMINNYAKGGIIKPAVKKKYNKEHILMIIMICILKRNISLSEIKDAVDMAISNEENSQEKVIELEKVYKIFLDKKNIMNEITRSQLENILSKFREDDIIIQENKMLDVLILCYYSNILSEAARAIIRGEE</sequence>
<reference evidence="1 2" key="1">
    <citation type="submission" date="2020-05" db="EMBL/GenBank/DDBJ databases">
        <title>Draft genome of xy-202 and genomic insight in genome of the genus Peptostreptococcus.</title>
        <authorList>
            <person name="Zhang Z."/>
        </authorList>
    </citation>
    <scope>NUCLEOTIDE SEQUENCE [LARGE SCALE GENOMIC DNA]</scope>
    <source>
        <strain evidence="1 2">DSM 27025</strain>
    </source>
</reference>
<dbReference type="Proteomes" id="UP000713904">
    <property type="component" value="Unassembled WGS sequence"/>
</dbReference>
<evidence type="ECO:0000313" key="1">
    <source>
        <dbReference type="EMBL" id="MBC2575135.1"/>
    </source>
</evidence>
<keyword evidence="2" id="KW-1185">Reference proteome</keyword>
<dbReference type="InterPro" id="IPR009061">
    <property type="entry name" value="DNA-bd_dom_put_sf"/>
</dbReference>
<organism evidence="1 2">
    <name type="scientific">Peptostreptococcus canis</name>
    <dbReference type="NCBI Taxonomy" id="1159213"/>
    <lineage>
        <taxon>Bacteria</taxon>
        <taxon>Bacillati</taxon>
        <taxon>Bacillota</taxon>
        <taxon>Clostridia</taxon>
        <taxon>Peptostreptococcales</taxon>
        <taxon>Peptostreptococcaceae</taxon>
        <taxon>Peptostreptococcus</taxon>
    </lineage>
</organism>
<proteinExistence type="predicted"/>
<accession>A0ABR6TI93</accession>
<dbReference type="SUPFAM" id="SSF46955">
    <property type="entry name" value="Putative DNA-binding domain"/>
    <property type="match status" value="1"/>
</dbReference>
<dbReference type="Pfam" id="PF08876">
    <property type="entry name" value="DUF1836"/>
    <property type="match status" value="1"/>
</dbReference>
<dbReference type="PANTHER" id="PTHR40056">
    <property type="entry name" value="HYPOTHETICAL CYTOSOLIC PROTEIN"/>
    <property type="match status" value="1"/>
</dbReference>
<dbReference type="RefSeq" id="WP_185623183.1">
    <property type="nucleotide sequence ID" value="NZ_JABGBW010000001.1"/>
</dbReference>
<comment type="caution">
    <text evidence="1">The sequence shown here is derived from an EMBL/GenBank/DDBJ whole genome shotgun (WGS) entry which is preliminary data.</text>
</comment>
<evidence type="ECO:0000313" key="2">
    <source>
        <dbReference type="Proteomes" id="UP000713904"/>
    </source>
</evidence>